<organism evidence="1 2">
    <name type="scientific">Nannocystis pusilla</name>
    <dbReference type="NCBI Taxonomy" id="889268"/>
    <lineage>
        <taxon>Bacteria</taxon>
        <taxon>Pseudomonadati</taxon>
        <taxon>Myxococcota</taxon>
        <taxon>Polyangia</taxon>
        <taxon>Nannocystales</taxon>
        <taxon>Nannocystaceae</taxon>
        <taxon>Nannocystis</taxon>
    </lineage>
</organism>
<comment type="caution">
    <text evidence="1">The sequence shown here is derived from an EMBL/GenBank/DDBJ whole genome shotgun (WGS) entry which is preliminary data.</text>
</comment>
<sequence length="378" mass="40636">MLCYREAATCTTLSTTPEQACSLYHYATKDKAGEFPYAEFAGHCDESAGEFYPTPPCLCDYGDSPPTADICIPVDDGGGSGSPTTTADPTGDPVLEKYVCSQVAQSTCREYDYLDLPDPPNDKQCWVHDQLSDNHKPCVDAYSIEEAEMKCASFCSKAEAWGKAEYIDAYNEDDTTGDPKDWVTPAMDCVIDGDPHVVSLKDPLDICVEEDVYPLPEWDGASPLVIVELSAALTTLNGGSTALQDVTGYIGYQVTNCVSGVCDITIDALEGIQTDVAGIFTAADGSRTDYAIEGLDFRLIQTWRGKLNEARGTVTFPDSPFVGNVSAEAYSIGGVPMGDWKTTAIVEQAVGSLRNNTLTLNLTVNLTDGVFLVSLQTM</sequence>
<protein>
    <submittedName>
        <fullName evidence="1">Uncharacterized protein</fullName>
    </submittedName>
</protein>
<reference evidence="1" key="1">
    <citation type="submission" date="2021-08" db="EMBL/GenBank/DDBJ databases">
        <authorList>
            <person name="Stevens D.C."/>
        </authorList>
    </citation>
    <scope>NUCLEOTIDE SEQUENCE</scope>
    <source>
        <strain evidence="1">DSM 53165</strain>
    </source>
</reference>
<gene>
    <name evidence="1" type="ORF">K7C98_06560</name>
</gene>
<accession>A0ABS7TL04</accession>
<keyword evidence="2" id="KW-1185">Reference proteome</keyword>
<name>A0ABS7TL04_9BACT</name>
<evidence type="ECO:0000313" key="1">
    <source>
        <dbReference type="EMBL" id="MBZ5708912.1"/>
    </source>
</evidence>
<dbReference type="EMBL" id="JAIRAU010000002">
    <property type="protein sequence ID" value="MBZ5708912.1"/>
    <property type="molecule type" value="Genomic_DNA"/>
</dbReference>
<proteinExistence type="predicted"/>
<evidence type="ECO:0000313" key="2">
    <source>
        <dbReference type="Proteomes" id="UP001139031"/>
    </source>
</evidence>
<dbReference type="Proteomes" id="UP001139031">
    <property type="component" value="Unassembled WGS sequence"/>
</dbReference>